<dbReference type="PANTHER" id="PTHR31736">
    <property type="match status" value="1"/>
</dbReference>
<keyword evidence="7" id="KW-0624">Polysaccharide degradation</keyword>
<evidence type="ECO:0000256" key="4">
    <source>
        <dbReference type="ARBA" id="ARBA00023180"/>
    </source>
</evidence>
<comment type="similarity">
    <text evidence="1 9">Belongs to the glycosyl hydrolase 28 family.</text>
</comment>
<evidence type="ECO:0000313" key="11">
    <source>
        <dbReference type="EMBL" id="HIY96073.1"/>
    </source>
</evidence>
<dbReference type="GO" id="GO:0000272">
    <property type="term" value="P:polysaccharide catabolic process"/>
    <property type="evidence" value="ECO:0007669"/>
    <property type="project" value="UniProtKB-KW"/>
</dbReference>
<protein>
    <recommendedName>
        <fullName evidence="13">F5/8 type C domain-containing protein</fullName>
    </recommendedName>
</protein>
<organism evidence="11 12">
    <name type="scientific">Candidatus Borkfalkia excrementigallinarum</name>
    <dbReference type="NCBI Taxonomy" id="2838506"/>
    <lineage>
        <taxon>Bacteria</taxon>
        <taxon>Bacillati</taxon>
        <taxon>Bacillota</taxon>
        <taxon>Clostridia</taxon>
        <taxon>Christensenellales</taxon>
        <taxon>Christensenellaceae</taxon>
        <taxon>Candidatus Borkfalkia</taxon>
    </lineage>
</organism>
<evidence type="ECO:0000256" key="2">
    <source>
        <dbReference type="ARBA" id="ARBA00022737"/>
    </source>
</evidence>
<evidence type="ECO:0000256" key="7">
    <source>
        <dbReference type="ARBA" id="ARBA00023326"/>
    </source>
</evidence>
<evidence type="ECO:0000313" key="12">
    <source>
        <dbReference type="Proteomes" id="UP000886750"/>
    </source>
</evidence>
<evidence type="ECO:0000256" key="5">
    <source>
        <dbReference type="ARBA" id="ARBA00023277"/>
    </source>
</evidence>
<keyword evidence="6 9" id="KW-0326">Glycosidase</keyword>
<evidence type="ECO:0000256" key="6">
    <source>
        <dbReference type="ARBA" id="ARBA00023295"/>
    </source>
</evidence>
<dbReference type="InterPro" id="IPR000743">
    <property type="entry name" value="Glyco_hydro_28"/>
</dbReference>
<dbReference type="PANTHER" id="PTHR31736:SF9">
    <property type="entry name" value="ENDO-XYLOGALACTURONAN HYDROLASE A-RELATED"/>
    <property type="match status" value="1"/>
</dbReference>
<evidence type="ECO:0000256" key="3">
    <source>
        <dbReference type="ARBA" id="ARBA00022801"/>
    </source>
</evidence>
<dbReference type="InterPro" id="IPR011050">
    <property type="entry name" value="Pectin_lyase_fold/virulence"/>
</dbReference>
<dbReference type="Proteomes" id="UP000886750">
    <property type="component" value="Unassembled WGS sequence"/>
</dbReference>
<gene>
    <name evidence="11" type="ORF">H9729_00115</name>
</gene>
<dbReference type="EMBL" id="DXCQ01000002">
    <property type="protein sequence ID" value="HIY96073.1"/>
    <property type="molecule type" value="Genomic_DNA"/>
</dbReference>
<keyword evidence="3 9" id="KW-0378">Hydrolase</keyword>
<keyword evidence="5" id="KW-0119">Carbohydrate metabolism</keyword>
<dbReference type="InterPro" id="IPR012334">
    <property type="entry name" value="Pectin_lyas_fold"/>
</dbReference>
<dbReference type="SUPFAM" id="SSF51126">
    <property type="entry name" value="Pectin lyase-like"/>
    <property type="match status" value="1"/>
</dbReference>
<accession>A0A9D1ZV67</accession>
<feature type="chain" id="PRO_5038671895" description="F5/8 type C domain-containing protein" evidence="10">
    <location>
        <begin position="20"/>
        <end position="665"/>
    </location>
</feature>
<name>A0A9D1ZV67_9FIRM</name>
<evidence type="ECO:0000256" key="1">
    <source>
        <dbReference type="ARBA" id="ARBA00008834"/>
    </source>
</evidence>
<dbReference type="Gene3D" id="2.60.120.260">
    <property type="entry name" value="Galactose-binding domain-like"/>
    <property type="match status" value="1"/>
</dbReference>
<evidence type="ECO:0000256" key="10">
    <source>
        <dbReference type="SAM" id="SignalP"/>
    </source>
</evidence>
<feature type="signal peptide" evidence="10">
    <location>
        <begin position="1"/>
        <end position="19"/>
    </location>
</feature>
<evidence type="ECO:0000256" key="8">
    <source>
        <dbReference type="ARBA" id="ARBA00037278"/>
    </source>
</evidence>
<dbReference type="Gene3D" id="2.160.20.10">
    <property type="entry name" value="Single-stranded right-handed beta-helix, Pectin lyase-like"/>
    <property type="match status" value="1"/>
</dbReference>
<keyword evidence="4" id="KW-0325">Glycoprotein</keyword>
<sequence>MKKALLVILSVILMFSLIGCTPEEEKEQEVALDPIEASVETWEAPEAFGRNDNYKVEVSEDGEKWQELAVYNVKNGHQLGDPLINQGGAVYFGEPYIASLAIFDFTGTVGIRVTYKGGTLEEGGYVISPASYNVPSKQSGNTVTFTLKQDAESPRKVVFRPAGQWEAETLHIMTNVPEDEYAVDETASNVYVIEEGQEIPRTLPEGKDTYYFKKGIHTLPAGYWVDIDLGSVQQVESFDLLTPQKQAFILPGGVCFEIQARSSEDEAWQSVYESSGKAAEENFNLEGIDLSVSARYFRLILNGNYNVAPVGDYRYVHTANIQEFTLYDGEGNNLSLHKAVAGSASDYNLVTDGAAGGNYGYAYAGETFSAQSGYTYYLEKGAVVKGAFISENTEDVTICGRGILDSSDLLSTHDLSEGRNGSIHFEYCKNVVVEGITIMHAPMWMVVINYSENVLVDGINLFGYCTNADGIHFSASKNAVATGCFIRSTDDLFVAYHYGDSDGLTFKNSVLWSDGARVLLLGLDTRGGIRNVTMENCDVITYQNVWSLQESGGFAQIIATGGNTIENITIKDVRIDEVRFPVIAQFMQIRTGNDSFGTGFIKNVSLENVSFASECKPKSMISVVIPGGSIEGVSMKNVSIHGDTVAESNISEYFDVDPGITVSFE</sequence>
<evidence type="ECO:0000256" key="9">
    <source>
        <dbReference type="RuleBase" id="RU361169"/>
    </source>
</evidence>
<dbReference type="Pfam" id="PF00295">
    <property type="entry name" value="Glyco_hydro_28"/>
    <property type="match status" value="1"/>
</dbReference>
<dbReference type="AlphaFoldDB" id="A0A9D1ZV67"/>
<keyword evidence="2" id="KW-0677">Repeat</keyword>
<proteinExistence type="inferred from homology"/>
<evidence type="ECO:0008006" key="13">
    <source>
        <dbReference type="Google" id="ProtNLM"/>
    </source>
</evidence>
<dbReference type="GO" id="GO:0004650">
    <property type="term" value="F:polygalacturonase activity"/>
    <property type="evidence" value="ECO:0007669"/>
    <property type="project" value="InterPro"/>
</dbReference>
<reference evidence="11" key="2">
    <citation type="submission" date="2021-04" db="EMBL/GenBank/DDBJ databases">
        <authorList>
            <person name="Gilroy R."/>
        </authorList>
    </citation>
    <scope>NUCLEOTIDE SEQUENCE</scope>
    <source>
        <strain evidence="11">1345</strain>
    </source>
</reference>
<dbReference type="Gene3D" id="2.60.350.10">
    <property type="entry name" value="Dextranase, N-terminal"/>
    <property type="match status" value="1"/>
</dbReference>
<dbReference type="PROSITE" id="PS51257">
    <property type="entry name" value="PROKAR_LIPOPROTEIN"/>
    <property type="match status" value="1"/>
</dbReference>
<reference evidence="11" key="1">
    <citation type="journal article" date="2021" name="PeerJ">
        <title>Extensive microbial diversity within the chicken gut microbiome revealed by metagenomics and culture.</title>
        <authorList>
            <person name="Gilroy R."/>
            <person name="Ravi A."/>
            <person name="Getino M."/>
            <person name="Pursley I."/>
            <person name="Horton D.L."/>
            <person name="Alikhan N.F."/>
            <person name="Baker D."/>
            <person name="Gharbi K."/>
            <person name="Hall N."/>
            <person name="Watson M."/>
            <person name="Adriaenssens E.M."/>
            <person name="Foster-Nyarko E."/>
            <person name="Jarju S."/>
            <person name="Secka A."/>
            <person name="Antonio M."/>
            <person name="Oren A."/>
            <person name="Chaudhuri R.R."/>
            <person name="La Ragione R."/>
            <person name="Hildebrand F."/>
            <person name="Pallen M.J."/>
        </authorList>
    </citation>
    <scope>NUCLEOTIDE SEQUENCE</scope>
    <source>
        <strain evidence="11">1345</strain>
    </source>
</reference>
<comment type="function">
    <text evidence="8">Pectinolytic enzyme involved in the degradation of xylogalacturonan (xga), a galacturonan backbone heavily substituted with xylose, and which is one important component of the hairy regions of pectin. Activity requires a galacturonic acid backbone substituted with xylose.</text>
</comment>
<dbReference type="InterPro" id="IPR035953">
    <property type="entry name" value="Dextranase_N-ter"/>
</dbReference>
<comment type="caution">
    <text evidence="11">The sequence shown here is derived from an EMBL/GenBank/DDBJ whole genome shotgun (WGS) entry which is preliminary data.</text>
</comment>
<keyword evidence="10" id="KW-0732">Signal</keyword>